<evidence type="ECO:0008006" key="4">
    <source>
        <dbReference type="Google" id="ProtNLM"/>
    </source>
</evidence>
<evidence type="ECO:0000256" key="1">
    <source>
        <dbReference type="SAM" id="Phobius"/>
    </source>
</evidence>
<dbReference type="EMBL" id="JAHLFW010000080">
    <property type="protein sequence ID" value="MBU3838564.1"/>
    <property type="molecule type" value="Genomic_DNA"/>
</dbReference>
<feature type="transmembrane region" description="Helical" evidence="1">
    <location>
        <begin position="64"/>
        <end position="82"/>
    </location>
</feature>
<organism evidence="2 3">
    <name type="scientific">Candidatus Phocaeicola faecigallinarum</name>
    <dbReference type="NCBI Taxonomy" id="2838732"/>
    <lineage>
        <taxon>Bacteria</taxon>
        <taxon>Pseudomonadati</taxon>
        <taxon>Bacteroidota</taxon>
        <taxon>Bacteroidia</taxon>
        <taxon>Bacteroidales</taxon>
        <taxon>Bacteroidaceae</taxon>
        <taxon>Phocaeicola</taxon>
    </lineage>
</organism>
<feature type="transmembrane region" description="Helical" evidence="1">
    <location>
        <begin position="7"/>
        <end position="26"/>
    </location>
</feature>
<sequence>MKGYDKNGCLTPIILLIIGIVCLIIGLEFDIPMIKCLSYMFPAYAGAMYTELTKGEKWSWKRHAPYILIALITSVVVSYIFYGRVW</sequence>
<gene>
    <name evidence="2" type="ORF">H9777_09705</name>
</gene>
<dbReference type="Proteomes" id="UP000783796">
    <property type="component" value="Unassembled WGS sequence"/>
</dbReference>
<name>A0A948TCV2_9BACT</name>
<keyword evidence="1" id="KW-0812">Transmembrane</keyword>
<dbReference type="AlphaFoldDB" id="A0A948TCV2"/>
<accession>A0A948TCV2</accession>
<proteinExistence type="predicted"/>
<reference evidence="2" key="2">
    <citation type="submission" date="2021-04" db="EMBL/GenBank/DDBJ databases">
        <authorList>
            <person name="Gilroy R."/>
        </authorList>
    </citation>
    <scope>NUCLEOTIDE SEQUENCE</scope>
    <source>
        <strain evidence="2">G4-2901</strain>
    </source>
</reference>
<reference evidence="2" key="1">
    <citation type="journal article" date="2021" name="PeerJ">
        <title>Extensive microbial diversity within the chicken gut microbiome revealed by metagenomics and culture.</title>
        <authorList>
            <person name="Gilroy R."/>
            <person name="Ravi A."/>
            <person name="Getino M."/>
            <person name="Pursley I."/>
            <person name="Horton D.L."/>
            <person name="Alikhan N.F."/>
            <person name="Baker D."/>
            <person name="Gharbi K."/>
            <person name="Hall N."/>
            <person name="Watson M."/>
            <person name="Adriaenssens E.M."/>
            <person name="Foster-Nyarko E."/>
            <person name="Jarju S."/>
            <person name="Secka A."/>
            <person name="Antonio M."/>
            <person name="Oren A."/>
            <person name="Chaudhuri R.R."/>
            <person name="La Ragione R."/>
            <person name="Hildebrand F."/>
            <person name="Pallen M.J."/>
        </authorList>
    </citation>
    <scope>NUCLEOTIDE SEQUENCE</scope>
    <source>
        <strain evidence="2">G4-2901</strain>
    </source>
</reference>
<keyword evidence="1" id="KW-0472">Membrane</keyword>
<evidence type="ECO:0000313" key="3">
    <source>
        <dbReference type="Proteomes" id="UP000783796"/>
    </source>
</evidence>
<protein>
    <recommendedName>
        <fullName evidence="4">Transmembrane protein</fullName>
    </recommendedName>
</protein>
<evidence type="ECO:0000313" key="2">
    <source>
        <dbReference type="EMBL" id="MBU3838564.1"/>
    </source>
</evidence>
<keyword evidence="1" id="KW-1133">Transmembrane helix</keyword>
<comment type="caution">
    <text evidence="2">The sequence shown here is derived from an EMBL/GenBank/DDBJ whole genome shotgun (WGS) entry which is preliminary data.</text>
</comment>